<evidence type="ECO:0000256" key="7">
    <source>
        <dbReference type="ARBA" id="ARBA00022967"/>
    </source>
</evidence>
<dbReference type="FunFam" id="3.40.50.300:FF:000224">
    <property type="entry name" value="Energy-coupling factor transporter ATP-binding protein EcfA"/>
    <property type="match status" value="1"/>
</dbReference>
<keyword evidence="7" id="KW-1278">Translocase</keyword>
<dbReference type="PROSITE" id="PS50893">
    <property type="entry name" value="ABC_TRANSPORTER_2"/>
    <property type="match status" value="1"/>
</dbReference>
<dbReference type="SMART" id="SM00382">
    <property type="entry name" value="AAA"/>
    <property type="match status" value="1"/>
</dbReference>
<dbReference type="AlphaFoldDB" id="A0A923E6P3"/>
<dbReference type="Gene3D" id="3.40.50.300">
    <property type="entry name" value="P-loop containing nucleotide triphosphate hydrolases"/>
    <property type="match status" value="1"/>
</dbReference>
<dbReference type="GO" id="GO:0042626">
    <property type="term" value="F:ATPase-coupled transmembrane transporter activity"/>
    <property type="evidence" value="ECO:0007669"/>
    <property type="project" value="TreeGrafter"/>
</dbReference>
<dbReference type="Proteomes" id="UP000563151">
    <property type="component" value="Unassembled WGS sequence"/>
</dbReference>
<dbReference type="InterPro" id="IPR027417">
    <property type="entry name" value="P-loop_NTPase"/>
</dbReference>
<dbReference type="InterPro" id="IPR017871">
    <property type="entry name" value="ABC_transporter-like_CS"/>
</dbReference>
<dbReference type="RefSeq" id="WP_035151336.1">
    <property type="nucleotide sequence ID" value="NZ_JAAZWO010000001.1"/>
</dbReference>
<name>A0A923E6P3_CLOTT</name>
<proteinExistence type="inferred from homology"/>
<comment type="caution">
    <text evidence="10">The sequence shown here is derived from an EMBL/GenBank/DDBJ whole genome shotgun (WGS) entry which is preliminary data.</text>
</comment>
<dbReference type="InterPro" id="IPR003439">
    <property type="entry name" value="ABC_transporter-like_ATP-bd"/>
</dbReference>
<evidence type="ECO:0000256" key="3">
    <source>
        <dbReference type="ARBA" id="ARBA00022448"/>
    </source>
</evidence>
<evidence type="ECO:0000256" key="6">
    <source>
        <dbReference type="ARBA" id="ARBA00022840"/>
    </source>
</evidence>
<dbReference type="GO" id="GO:0005524">
    <property type="term" value="F:ATP binding"/>
    <property type="evidence" value="ECO:0007669"/>
    <property type="project" value="UniProtKB-KW"/>
</dbReference>
<reference evidence="10 11" key="1">
    <citation type="submission" date="2020-04" db="EMBL/GenBank/DDBJ databases">
        <title>Genomic insights into acetone-butanol-ethanol (ABE) fermentation by sequencing solventogenic clostridia strains.</title>
        <authorList>
            <person name="Brown S."/>
        </authorList>
    </citation>
    <scope>NUCLEOTIDE SEQUENCE [LARGE SCALE GENOMIC DNA]</scope>
    <source>
        <strain evidence="10 11">DJ011</strain>
    </source>
</reference>
<feature type="domain" description="ABC transporter" evidence="9">
    <location>
        <begin position="2"/>
        <end position="242"/>
    </location>
</feature>
<dbReference type="CDD" id="cd03225">
    <property type="entry name" value="ABC_cobalt_CbiO_domain1"/>
    <property type="match status" value="1"/>
</dbReference>
<comment type="subcellular location">
    <subcellularLocation>
        <location evidence="1">Cell membrane</location>
        <topology evidence="1">Peripheral membrane protein</topology>
    </subcellularLocation>
</comment>
<evidence type="ECO:0000256" key="4">
    <source>
        <dbReference type="ARBA" id="ARBA00022475"/>
    </source>
</evidence>
<keyword evidence="11" id="KW-1185">Reference proteome</keyword>
<dbReference type="InterPro" id="IPR050095">
    <property type="entry name" value="ECF_ABC_transporter_ATP-bd"/>
</dbReference>
<keyword evidence="8" id="KW-0472">Membrane</keyword>
<evidence type="ECO:0000256" key="2">
    <source>
        <dbReference type="ARBA" id="ARBA00005417"/>
    </source>
</evidence>
<evidence type="ECO:0000313" key="11">
    <source>
        <dbReference type="Proteomes" id="UP000563151"/>
    </source>
</evidence>
<dbReference type="InterPro" id="IPR015856">
    <property type="entry name" value="ABC_transpr_CbiO/EcfA_su"/>
</dbReference>
<comment type="similarity">
    <text evidence="2">Belongs to the ABC transporter superfamily.</text>
</comment>
<dbReference type="SUPFAM" id="SSF52540">
    <property type="entry name" value="P-loop containing nucleoside triphosphate hydrolases"/>
    <property type="match status" value="1"/>
</dbReference>
<evidence type="ECO:0000313" key="10">
    <source>
        <dbReference type="EMBL" id="MBC2396217.1"/>
    </source>
</evidence>
<gene>
    <name evidence="10" type="ORF">HGG79_00260</name>
</gene>
<dbReference type="Pfam" id="PF00005">
    <property type="entry name" value="ABC_tran"/>
    <property type="match status" value="1"/>
</dbReference>
<sequence length="242" mass="27689">MIDIKNVSYSYDKNVEALKNIDLYVQEGEAIALIGVNGSGKSTLMKLINGLISPQQGGYFFEGEEITYKKLQKEKFSKAFHKKIGFVFQNSEVQLFCSNVYDEIAFGPRQMGISEEEVEKRVNDTLKLLKIEELRNRHPYHLSGGEKKKVSIATVVVLNPDVYIFDEPMNGLDPRTKRFLKEFMININNAGKTILCSTHDFEYINGIFKRAIVFSKDHSIIRDATYDEIMSDTGFLYDNNII</sequence>
<organism evidence="10 11">
    <name type="scientific">Clostridium tetanomorphum</name>
    <dbReference type="NCBI Taxonomy" id="1553"/>
    <lineage>
        <taxon>Bacteria</taxon>
        <taxon>Bacillati</taxon>
        <taxon>Bacillota</taxon>
        <taxon>Clostridia</taxon>
        <taxon>Eubacteriales</taxon>
        <taxon>Clostridiaceae</taxon>
        <taxon>Clostridium</taxon>
    </lineage>
</organism>
<accession>A0A923E6P3</accession>
<dbReference type="EMBL" id="JAAZWO010000001">
    <property type="protein sequence ID" value="MBC2396217.1"/>
    <property type="molecule type" value="Genomic_DNA"/>
</dbReference>
<evidence type="ECO:0000256" key="8">
    <source>
        <dbReference type="ARBA" id="ARBA00023136"/>
    </source>
</evidence>
<evidence type="ECO:0000259" key="9">
    <source>
        <dbReference type="PROSITE" id="PS50893"/>
    </source>
</evidence>
<dbReference type="GO" id="GO:0043190">
    <property type="term" value="C:ATP-binding cassette (ABC) transporter complex"/>
    <property type="evidence" value="ECO:0007669"/>
    <property type="project" value="TreeGrafter"/>
</dbReference>
<dbReference type="GO" id="GO:0016887">
    <property type="term" value="F:ATP hydrolysis activity"/>
    <property type="evidence" value="ECO:0007669"/>
    <property type="project" value="InterPro"/>
</dbReference>
<keyword evidence="4" id="KW-1003">Cell membrane</keyword>
<dbReference type="InterPro" id="IPR003593">
    <property type="entry name" value="AAA+_ATPase"/>
</dbReference>
<dbReference type="PROSITE" id="PS00211">
    <property type="entry name" value="ABC_TRANSPORTER_1"/>
    <property type="match status" value="1"/>
</dbReference>
<evidence type="ECO:0000256" key="5">
    <source>
        <dbReference type="ARBA" id="ARBA00022741"/>
    </source>
</evidence>
<keyword evidence="6 10" id="KW-0067">ATP-binding</keyword>
<dbReference type="PANTHER" id="PTHR43553">
    <property type="entry name" value="HEAVY METAL TRANSPORTER"/>
    <property type="match status" value="1"/>
</dbReference>
<dbReference type="PANTHER" id="PTHR43553:SF27">
    <property type="entry name" value="ENERGY-COUPLING FACTOR TRANSPORTER ATP-BINDING PROTEIN ECFA2"/>
    <property type="match status" value="1"/>
</dbReference>
<keyword evidence="5" id="KW-0547">Nucleotide-binding</keyword>
<evidence type="ECO:0000256" key="1">
    <source>
        <dbReference type="ARBA" id="ARBA00004202"/>
    </source>
</evidence>
<protein>
    <submittedName>
        <fullName evidence="10">ABC transporter ATP-binding protein</fullName>
    </submittedName>
</protein>
<keyword evidence="3" id="KW-0813">Transport</keyword>